<dbReference type="GO" id="GO:0005634">
    <property type="term" value="C:nucleus"/>
    <property type="evidence" value="ECO:0007669"/>
    <property type="project" value="TreeGrafter"/>
</dbReference>
<name>A0A7J0DGI3_9ERIC</name>
<dbReference type="PANTHER" id="PTHR47244:SF1">
    <property type="entry name" value="PROTEIN-TYROSINE-PHOSPHATASE IBR5"/>
    <property type="match status" value="1"/>
</dbReference>
<organism evidence="1 2">
    <name type="scientific">Actinidia rufa</name>
    <dbReference type="NCBI Taxonomy" id="165716"/>
    <lineage>
        <taxon>Eukaryota</taxon>
        <taxon>Viridiplantae</taxon>
        <taxon>Streptophyta</taxon>
        <taxon>Embryophyta</taxon>
        <taxon>Tracheophyta</taxon>
        <taxon>Spermatophyta</taxon>
        <taxon>Magnoliopsida</taxon>
        <taxon>eudicotyledons</taxon>
        <taxon>Gunneridae</taxon>
        <taxon>Pentapetalae</taxon>
        <taxon>asterids</taxon>
        <taxon>Ericales</taxon>
        <taxon>Actinidiaceae</taxon>
        <taxon>Actinidia</taxon>
    </lineage>
</organism>
<gene>
    <name evidence="1" type="ORF">Acr_00g0029830</name>
</gene>
<keyword evidence="2" id="KW-1185">Reference proteome</keyword>
<evidence type="ECO:0000313" key="2">
    <source>
        <dbReference type="Proteomes" id="UP000585474"/>
    </source>
</evidence>
<dbReference type="GO" id="GO:0009734">
    <property type="term" value="P:auxin-activated signaling pathway"/>
    <property type="evidence" value="ECO:0007669"/>
    <property type="project" value="InterPro"/>
</dbReference>
<dbReference type="PANTHER" id="PTHR47244">
    <property type="entry name" value="PROTEIN-TYROSINE-PHOSPHATASE IBR5"/>
    <property type="match status" value="1"/>
</dbReference>
<reference evidence="2" key="1">
    <citation type="submission" date="2019-07" db="EMBL/GenBank/DDBJ databases">
        <title>De Novo Assembly of kiwifruit Actinidia rufa.</title>
        <authorList>
            <person name="Sugita-Konishi S."/>
            <person name="Sato K."/>
            <person name="Mori E."/>
            <person name="Abe Y."/>
            <person name="Kisaki G."/>
            <person name="Hamano K."/>
            <person name="Suezawa K."/>
            <person name="Otani M."/>
            <person name="Fukuda T."/>
            <person name="Manabe T."/>
            <person name="Gomi K."/>
            <person name="Tabuchi M."/>
            <person name="Akimitsu K."/>
            <person name="Kataoka I."/>
        </authorList>
    </citation>
    <scope>NUCLEOTIDE SEQUENCE [LARGE SCALE GENOMIC DNA]</scope>
    <source>
        <strain evidence="2">cv. Fuchu</strain>
    </source>
</reference>
<evidence type="ECO:0000313" key="1">
    <source>
        <dbReference type="EMBL" id="GFS33652.1"/>
    </source>
</evidence>
<proteinExistence type="predicted"/>
<accession>A0A7J0DGI3</accession>
<protein>
    <submittedName>
        <fullName evidence="1">Indole-3-butyric acid response 5</fullName>
    </submittedName>
</protein>
<dbReference type="Proteomes" id="UP000585474">
    <property type="component" value="Unassembled WGS sequence"/>
</dbReference>
<dbReference type="GO" id="GO:0033549">
    <property type="term" value="F:MAP kinase phosphatase activity"/>
    <property type="evidence" value="ECO:0007669"/>
    <property type="project" value="InterPro"/>
</dbReference>
<dbReference type="OrthoDB" id="165342at2759"/>
<dbReference type="GO" id="GO:0009738">
    <property type="term" value="P:abscisic acid-activated signaling pathway"/>
    <property type="evidence" value="ECO:0007669"/>
    <property type="project" value="InterPro"/>
</dbReference>
<comment type="caution">
    <text evidence="1">The sequence shown here is derived from an EMBL/GenBank/DDBJ whole genome shotgun (WGS) entry which is preliminary data.</text>
</comment>
<dbReference type="EMBL" id="BJWL01000193">
    <property type="protein sequence ID" value="GFS33652.1"/>
    <property type="molecule type" value="Genomic_DNA"/>
</dbReference>
<sequence>MRKRERENPCGVCGHYHKYEEGEVCGVCGHRMPAVSEKSSLQVSAFPSEILPEFLSI</sequence>
<dbReference type="AlphaFoldDB" id="A0A7J0DGI3"/>
<dbReference type="InterPro" id="IPR044212">
    <property type="entry name" value="IBR5-like"/>
</dbReference>